<comment type="caution">
    <text evidence="1">The sequence shown here is derived from an EMBL/GenBank/DDBJ whole genome shotgun (WGS) entry which is preliminary data.</text>
</comment>
<reference evidence="1" key="1">
    <citation type="submission" date="2023-03" db="EMBL/GenBank/DDBJ databases">
        <title>Massive genome expansion in bonnet fungi (Mycena s.s.) driven by repeated elements and novel gene families across ecological guilds.</title>
        <authorList>
            <consortium name="Lawrence Berkeley National Laboratory"/>
            <person name="Harder C.B."/>
            <person name="Miyauchi S."/>
            <person name="Viragh M."/>
            <person name="Kuo A."/>
            <person name="Thoen E."/>
            <person name="Andreopoulos B."/>
            <person name="Lu D."/>
            <person name="Skrede I."/>
            <person name="Drula E."/>
            <person name="Henrissat B."/>
            <person name="Morin E."/>
            <person name="Kohler A."/>
            <person name="Barry K."/>
            <person name="LaButti K."/>
            <person name="Morin E."/>
            <person name="Salamov A."/>
            <person name="Lipzen A."/>
            <person name="Mereny Z."/>
            <person name="Hegedus B."/>
            <person name="Baldrian P."/>
            <person name="Stursova M."/>
            <person name="Weitz H."/>
            <person name="Taylor A."/>
            <person name="Grigoriev I.V."/>
            <person name="Nagy L.G."/>
            <person name="Martin F."/>
            <person name="Kauserud H."/>
        </authorList>
    </citation>
    <scope>NUCLEOTIDE SEQUENCE</scope>
    <source>
        <strain evidence="1">CBHHK188m</strain>
    </source>
</reference>
<keyword evidence="2" id="KW-1185">Reference proteome</keyword>
<dbReference type="SUPFAM" id="SSF52047">
    <property type="entry name" value="RNI-like"/>
    <property type="match status" value="1"/>
</dbReference>
<evidence type="ECO:0000313" key="2">
    <source>
        <dbReference type="Proteomes" id="UP001215280"/>
    </source>
</evidence>
<name>A0AAD7K5R8_9AGAR</name>
<dbReference type="Gene3D" id="3.80.10.10">
    <property type="entry name" value="Ribonuclease Inhibitor"/>
    <property type="match status" value="1"/>
</dbReference>
<organism evidence="1 2">
    <name type="scientific">Mycena maculata</name>
    <dbReference type="NCBI Taxonomy" id="230809"/>
    <lineage>
        <taxon>Eukaryota</taxon>
        <taxon>Fungi</taxon>
        <taxon>Dikarya</taxon>
        <taxon>Basidiomycota</taxon>
        <taxon>Agaricomycotina</taxon>
        <taxon>Agaricomycetes</taxon>
        <taxon>Agaricomycetidae</taxon>
        <taxon>Agaricales</taxon>
        <taxon>Marasmiineae</taxon>
        <taxon>Mycenaceae</taxon>
        <taxon>Mycena</taxon>
    </lineage>
</organism>
<dbReference type="EMBL" id="JARJLG010000008">
    <property type="protein sequence ID" value="KAJ7778697.1"/>
    <property type="molecule type" value="Genomic_DNA"/>
</dbReference>
<proteinExistence type="predicted"/>
<evidence type="ECO:0008006" key="3">
    <source>
        <dbReference type="Google" id="ProtNLM"/>
    </source>
</evidence>
<evidence type="ECO:0000313" key="1">
    <source>
        <dbReference type="EMBL" id="KAJ7778697.1"/>
    </source>
</evidence>
<accession>A0AAD7K5R8</accession>
<dbReference type="InterPro" id="IPR032675">
    <property type="entry name" value="LRR_dom_sf"/>
</dbReference>
<dbReference type="AlphaFoldDB" id="A0AAD7K5R8"/>
<gene>
    <name evidence="1" type="ORF">DFH07DRAFT_537757</name>
</gene>
<sequence>MPSPPRNSLDSSPLPFEMISEIFFHCLPNVRTVPDKSEAPLLLGRICKEWREIALTTPSLWTTFVVHWTHVSGTVHLASLWLSRARGYPLSIQIHDPEGSDTHTRRAFLKTICRYASQWRDVELSLPLDVLSHLRIEGPLPLLERLVIGSEASIPENGRETTVFRDAPLLRELHLTLDITGIAQPRTIALPWERLTSFTGCLFTNEEWLYVLSHASSLVECKFHHCIGGQQDLDVLAPLPLLKRLTLEGNSYRKLTGVLHFLTLPALDFLELREEKVSWEQDMESPLRTTLSFLTRSSCPLRELRLTAYNISPELLSQCLRTIPALEILEIAQLTHEIFAVLRLLHASSNLLPRLQSFNTHPASGAPIPYDDLIAMLFSRSSAKNGGAVRLERFKFTFAVLHTPCPEASVLDRFKVLVGKGMEIHLGPPDISWVN</sequence>
<dbReference type="Proteomes" id="UP001215280">
    <property type="component" value="Unassembled WGS sequence"/>
</dbReference>
<protein>
    <recommendedName>
        <fullName evidence="3">F-box domain-containing protein</fullName>
    </recommendedName>
</protein>